<evidence type="ECO:0000256" key="1">
    <source>
        <dbReference type="ARBA" id="ARBA00010613"/>
    </source>
</evidence>
<evidence type="ECO:0000313" key="3">
    <source>
        <dbReference type="EMBL" id="UOF90251.1"/>
    </source>
</evidence>
<keyword evidence="4" id="KW-1185">Reference proteome</keyword>
<accession>A0ABY4CIA0</accession>
<dbReference type="CDD" id="cd07583">
    <property type="entry name" value="nitrilase_5"/>
    <property type="match status" value="1"/>
</dbReference>
<evidence type="ECO:0000313" key="4">
    <source>
        <dbReference type="Proteomes" id="UP000830167"/>
    </source>
</evidence>
<dbReference type="Gene3D" id="3.60.110.10">
    <property type="entry name" value="Carbon-nitrogen hydrolase"/>
    <property type="match status" value="1"/>
</dbReference>
<feature type="domain" description="CN hydrolase" evidence="2">
    <location>
        <begin position="2"/>
        <end position="239"/>
    </location>
</feature>
<organism evidence="3 4">
    <name type="scientific">Fodinisporobacter ferrooxydans</name>
    <dbReference type="NCBI Taxonomy" id="2901836"/>
    <lineage>
        <taxon>Bacteria</taxon>
        <taxon>Bacillati</taxon>
        <taxon>Bacillota</taxon>
        <taxon>Bacilli</taxon>
        <taxon>Bacillales</taxon>
        <taxon>Alicyclobacillaceae</taxon>
        <taxon>Fodinisporobacter</taxon>
    </lineage>
</organism>
<sequence length="265" mass="30076">MTRIALLQMDLVFGRPEDNKQKAGKMIEEATAQKAEIVVLPELWTTGYALTKISELADPNGQAFQAFFSEQAKKYGITIVGGSIAERSTDDAVFNTSYTFSHTGERLNAYRKIHLFQLMDEHLYLHAGDQVTTYDIHNVPASTIICYDLRFPELTRTLALSGVQMIFIPAEWPHPRLQHWRQLQIARAIENQLFMISCNRVGKAGDTEFFGHSMVVDPWGEVLLECSEEEGVFVVDIDLSLVAEVRKKIPVFADRRPHLYTSAHF</sequence>
<dbReference type="PANTHER" id="PTHR23088">
    <property type="entry name" value="NITRILASE-RELATED"/>
    <property type="match status" value="1"/>
</dbReference>
<comment type="similarity">
    <text evidence="1">Belongs to the carbon-nitrogen hydrolase superfamily. NIT1/NIT2 family.</text>
</comment>
<reference evidence="3" key="1">
    <citation type="submission" date="2021-12" db="EMBL/GenBank/DDBJ databases">
        <title>Alicyclobacillaceae gen. nov., sp. nov., isolated from chalcocite enrichment system.</title>
        <authorList>
            <person name="Jiang Z."/>
        </authorList>
    </citation>
    <scope>NUCLEOTIDE SEQUENCE</scope>
    <source>
        <strain evidence="3">MYW30-H2</strain>
    </source>
</reference>
<dbReference type="InterPro" id="IPR003010">
    <property type="entry name" value="C-N_Hydrolase"/>
</dbReference>
<name>A0ABY4CIA0_9BACL</name>
<keyword evidence="3" id="KW-0378">Hydrolase</keyword>
<dbReference type="RefSeq" id="WP_347436944.1">
    <property type="nucleotide sequence ID" value="NZ_CP089291.1"/>
</dbReference>
<gene>
    <name evidence="3" type="ORF">LSG31_20715</name>
</gene>
<dbReference type="PANTHER" id="PTHR23088:SF27">
    <property type="entry name" value="DEAMINATED GLUTATHIONE AMIDASE"/>
    <property type="match status" value="1"/>
</dbReference>
<dbReference type="SUPFAM" id="SSF56317">
    <property type="entry name" value="Carbon-nitrogen hydrolase"/>
    <property type="match status" value="1"/>
</dbReference>
<evidence type="ECO:0000259" key="2">
    <source>
        <dbReference type="PROSITE" id="PS50263"/>
    </source>
</evidence>
<protein>
    <submittedName>
        <fullName evidence="3">Carbon-nitrogen family hydrolase</fullName>
    </submittedName>
</protein>
<dbReference type="EMBL" id="CP089291">
    <property type="protein sequence ID" value="UOF90251.1"/>
    <property type="molecule type" value="Genomic_DNA"/>
</dbReference>
<dbReference type="Pfam" id="PF00795">
    <property type="entry name" value="CN_hydrolase"/>
    <property type="match status" value="1"/>
</dbReference>
<proteinExistence type="inferred from homology"/>
<dbReference type="PROSITE" id="PS50263">
    <property type="entry name" value="CN_HYDROLASE"/>
    <property type="match status" value="1"/>
</dbReference>
<dbReference type="Proteomes" id="UP000830167">
    <property type="component" value="Chromosome"/>
</dbReference>
<dbReference type="GO" id="GO:0016787">
    <property type="term" value="F:hydrolase activity"/>
    <property type="evidence" value="ECO:0007669"/>
    <property type="project" value="UniProtKB-KW"/>
</dbReference>
<dbReference type="InterPro" id="IPR036526">
    <property type="entry name" value="C-N_Hydrolase_sf"/>
</dbReference>